<organism evidence="2 3">
    <name type="scientific">Variovorax boronicumulans</name>
    <dbReference type="NCBI Taxonomy" id="436515"/>
    <lineage>
        <taxon>Bacteria</taxon>
        <taxon>Pseudomonadati</taxon>
        <taxon>Pseudomonadota</taxon>
        <taxon>Betaproteobacteria</taxon>
        <taxon>Burkholderiales</taxon>
        <taxon>Comamonadaceae</taxon>
        <taxon>Variovorax</taxon>
    </lineage>
</organism>
<gene>
    <name evidence="2" type="ORF">J2W31_005588</name>
</gene>
<accession>A0AAW8D6Q7</accession>
<dbReference type="InterPro" id="IPR021719">
    <property type="entry name" value="Prot_inh_I78"/>
</dbReference>
<dbReference type="PANTHER" id="PTHR39600">
    <property type="entry name" value="PEPTIDASE INHIBITOR I78 FAMILY PROTEIN"/>
    <property type="match status" value="1"/>
</dbReference>
<dbReference type="Pfam" id="PF11720">
    <property type="entry name" value="Inhibitor_I78"/>
    <property type="match status" value="1"/>
</dbReference>
<dbReference type="EMBL" id="JAUSRD010000018">
    <property type="protein sequence ID" value="MDP9896453.1"/>
    <property type="molecule type" value="Genomic_DNA"/>
</dbReference>
<reference evidence="2" key="1">
    <citation type="submission" date="2023-07" db="EMBL/GenBank/DDBJ databases">
        <title>Sorghum-associated microbial communities from plants grown in Nebraska, USA.</title>
        <authorList>
            <person name="Schachtman D."/>
        </authorList>
    </citation>
    <scope>NUCLEOTIDE SEQUENCE</scope>
    <source>
        <strain evidence="2">DS3754</strain>
    </source>
</reference>
<evidence type="ECO:0008006" key="4">
    <source>
        <dbReference type="Google" id="ProtNLM"/>
    </source>
</evidence>
<dbReference type="Proteomes" id="UP001242045">
    <property type="component" value="Unassembled WGS sequence"/>
</dbReference>
<evidence type="ECO:0000256" key="1">
    <source>
        <dbReference type="SAM" id="MobiDB-lite"/>
    </source>
</evidence>
<dbReference type="RefSeq" id="WP_307686771.1">
    <property type="nucleotide sequence ID" value="NZ_JAUSRD010000018.1"/>
</dbReference>
<dbReference type="AlphaFoldDB" id="A0AAW8D6Q7"/>
<dbReference type="PANTHER" id="PTHR39600:SF1">
    <property type="entry name" value="PEPTIDASE INHIBITOR I78 FAMILY PROTEIN"/>
    <property type="match status" value="1"/>
</dbReference>
<evidence type="ECO:0000313" key="3">
    <source>
        <dbReference type="Proteomes" id="UP001242045"/>
    </source>
</evidence>
<feature type="region of interest" description="Disordered" evidence="1">
    <location>
        <begin position="1"/>
        <end position="22"/>
    </location>
</feature>
<comment type="caution">
    <text evidence="2">The sequence shown here is derived from an EMBL/GenBank/DDBJ whole genome shotgun (WGS) entry which is preliminary data.</text>
</comment>
<evidence type="ECO:0000313" key="2">
    <source>
        <dbReference type="EMBL" id="MDP9896453.1"/>
    </source>
</evidence>
<sequence length="93" mass="9368">MAGCAASTPAPAPAPVPAPAARTEPVYQCNADSAKFAVGQPLTPQLEAAARARSGAGIVRTLKPGEAVTMEFNGGRLNLHVDARNRVTAVGCG</sequence>
<name>A0AAW8D6Q7_9BURK</name>
<protein>
    <recommendedName>
        <fullName evidence="4">Peptidase inhibitor I78</fullName>
    </recommendedName>
</protein>
<proteinExistence type="predicted"/>
<dbReference type="Gene3D" id="3.30.10.10">
    <property type="entry name" value="Trypsin Inhibitor V, subunit A"/>
    <property type="match status" value="1"/>
</dbReference>